<evidence type="ECO:0000313" key="1">
    <source>
        <dbReference type="EMBL" id="KYF53246.1"/>
    </source>
</evidence>
<name>A0A150PC50_SORCE</name>
<reference evidence="1 2" key="1">
    <citation type="submission" date="2014-02" db="EMBL/GenBank/DDBJ databases">
        <title>The small core and large imbalanced accessory genome model reveals a collaborative survival strategy of Sorangium cellulosum strains in nature.</title>
        <authorList>
            <person name="Han K."/>
            <person name="Peng R."/>
            <person name="Blom J."/>
            <person name="Li Y.-Z."/>
        </authorList>
    </citation>
    <scope>NUCLEOTIDE SEQUENCE [LARGE SCALE GENOMIC DNA]</scope>
    <source>
        <strain evidence="1 2">So0157-25</strain>
    </source>
</reference>
<comment type="caution">
    <text evidence="1">The sequence shown here is derived from an EMBL/GenBank/DDBJ whole genome shotgun (WGS) entry which is preliminary data.</text>
</comment>
<organism evidence="1 2">
    <name type="scientific">Sorangium cellulosum</name>
    <name type="common">Polyangium cellulosum</name>
    <dbReference type="NCBI Taxonomy" id="56"/>
    <lineage>
        <taxon>Bacteria</taxon>
        <taxon>Pseudomonadati</taxon>
        <taxon>Myxococcota</taxon>
        <taxon>Polyangia</taxon>
        <taxon>Polyangiales</taxon>
        <taxon>Polyangiaceae</taxon>
        <taxon>Sorangium</taxon>
    </lineage>
</organism>
<dbReference type="Proteomes" id="UP000075420">
    <property type="component" value="Unassembled WGS sequence"/>
</dbReference>
<accession>A0A150PC50</accession>
<dbReference type="EMBL" id="JELY01002219">
    <property type="protein sequence ID" value="KYF53246.1"/>
    <property type="molecule type" value="Genomic_DNA"/>
</dbReference>
<dbReference type="AlphaFoldDB" id="A0A150PC50"/>
<gene>
    <name evidence="1" type="ORF">BE08_05255</name>
</gene>
<protein>
    <submittedName>
        <fullName evidence="1">Uncharacterized protein</fullName>
    </submittedName>
</protein>
<evidence type="ECO:0000313" key="2">
    <source>
        <dbReference type="Proteomes" id="UP000075420"/>
    </source>
</evidence>
<sequence length="137" mass="15558">MHHWLLRDLQDATVDVCVAAVRARWDEGLITMGEAVDAYLDVAVHKGIDAVLDRVDNAFRRELLEVLEGWALAGPRPEITRIFGGIYSYEREPDPEKAARMKREVEATHAEEEAYFVGVALPRIRSWWAARARSAVE</sequence>
<proteinExistence type="predicted"/>